<feature type="domain" description="L,D-TPase catalytic" evidence="9">
    <location>
        <begin position="264"/>
        <end position="386"/>
    </location>
</feature>
<evidence type="ECO:0000256" key="7">
    <source>
        <dbReference type="PROSITE-ProRule" id="PRU01373"/>
    </source>
</evidence>
<comment type="pathway">
    <text evidence="1 7">Cell wall biogenesis; peptidoglycan biosynthesis.</text>
</comment>
<dbReference type="InterPro" id="IPR050979">
    <property type="entry name" value="LD-transpeptidase"/>
</dbReference>
<sequence>MAAVNARGARRLRRGWVGAVVVVGLALTGCSGGGSDSGDGSGGKPAGKAAPQDPGSAAPAAAPAAVLTITPGDGGVLAPGEPVTVKVEGGKIGAVTVTGEDGSEIAGDTADDLASWRSTGALHTATRYTVKASATNTAGQQAQATAAFRTEQADKKVRYQVNVADGRQIGVGLPISVVFDSPVKNRAAVEKALSVVADTPVTGAWRWVKDRNLNDGQRIDFRPKDYWKPGTEITFKADLDGVDIGDGRFTIRDSEAKVTVARSLVATVDVKTHQMTVVEDGKPDTVIPITAGAPGMDTWNGTMVVMDRNSSVLMDGQTVGYGGQYRDYYNWALHTTASGTYVHENASANVNAGKKNVTHGCVGLANDGTAKKFYDRVIVGDVIKVVNSASETVDVGNGYGDWNLSWEQWTSGNAAVAAAAG</sequence>
<feature type="compositionally biased region" description="Low complexity" evidence="8">
    <location>
        <begin position="46"/>
        <end position="62"/>
    </location>
</feature>
<evidence type="ECO:0000313" key="10">
    <source>
        <dbReference type="EMBL" id="MEU8137666.1"/>
    </source>
</evidence>
<dbReference type="RefSeq" id="WP_358359894.1">
    <property type="nucleotide sequence ID" value="NZ_JBEZFP010000096.1"/>
</dbReference>
<evidence type="ECO:0000259" key="9">
    <source>
        <dbReference type="PROSITE" id="PS52029"/>
    </source>
</evidence>
<evidence type="ECO:0000256" key="4">
    <source>
        <dbReference type="ARBA" id="ARBA00022984"/>
    </source>
</evidence>
<keyword evidence="11" id="KW-1185">Reference proteome</keyword>
<feature type="compositionally biased region" description="Gly residues" evidence="8">
    <location>
        <begin position="32"/>
        <end position="45"/>
    </location>
</feature>
<name>A0ABV3DPI4_9ACTN</name>
<dbReference type="InterPro" id="IPR038063">
    <property type="entry name" value="Transpep_catalytic_dom"/>
</dbReference>
<dbReference type="PANTHER" id="PTHR30582">
    <property type="entry name" value="L,D-TRANSPEPTIDASE"/>
    <property type="match status" value="1"/>
</dbReference>
<dbReference type="Gene3D" id="2.40.440.10">
    <property type="entry name" value="L,D-transpeptidase catalytic domain-like"/>
    <property type="match status" value="1"/>
</dbReference>
<keyword evidence="5" id="KW-0012">Acyltransferase</keyword>
<evidence type="ECO:0000313" key="11">
    <source>
        <dbReference type="Proteomes" id="UP001551482"/>
    </source>
</evidence>
<evidence type="ECO:0000256" key="2">
    <source>
        <dbReference type="ARBA" id="ARBA00022679"/>
    </source>
</evidence>
<dbReference type="PROSITE" id="PS51257">
    <property type="entry name" value="PROKAR_LIPOPROTEIN"/>
    <property type="match status" value="1"/>
</dbReference>
<dbReference type="CDD" id="cd16913">
    <property type="entry name" value="YkuD_like"/>
    <property type="match status" value="1"/>
</dbReference>
<dbReference type="Gene3D" id="2.60.40.3710">
    <property type="match status" value="1"/>
</dbReference>
<evidence type="ECO:0000256" key="8">
    <source>
        <dbReference type="SAM" id="MobiDB-lite"/>
    </source>
</evidence>
<feature type="region of interest" description="Disordered" evidence="8">
    <location>
        <begin position="32"/>
        <end position="62"/>
    </location>
</feature>
<organism evidence="10 11">
    <name type="scientific">Streptodolium elevatio</name>
    <dbReference type="NCBI Taxonomy" id="3157996"/>
    <lineage>
        <taxon>Bacteria</taxon>
        <taxon>Bacillati</taxon>
        <taxon>Actinomycetota</taxon>
        <taxon>Actinomycetes</taxon>
        <taxon>Kitasatosporales</taxon>
        <taxon>Streptomycetaceae</taxon>
        <taxon>Streptodolium</taxon>
    </lineage>
</organism>
<dbReference type="SUPFAM" id="SSF141523">
    <property type="entry name" value="L,D-transpeptidase catalytic domain-like"/>
    <property type="match status" value="1"/>
</dbReference>
<dbReference type="Pfam" id="PF17964">
    <property type="entry name" value="Big_10"/>
    <property type="match status" value="1"/>
</dbReference>
<dbReference type="Pfam" id="PF03734">
    <property type="entry name" value="YkuD"/>
    <property type="match status" value="1"/>
</dbReference>
<comment type="caution">
    <text evidence="10">The sequence shown here is derived from an EMBL/GenBank/DDBJ whole genome shotgun (WGS) entry which is preliminary data.</text>
</comment>
<feature type="active site" description="Nucleophile" evidence="7">
    <location>
        <position position="361"/>
    </location>
</feature>
<dbReference type="InterPro" id="IPR005490">
    <property type="entry name" value="LD_TPept_cat_dom"/>
</dbReference>
<evidence type="ECO:0000256" key="5">
    <source>
        <dbReference type="ARBA" id="ARBA00023315"/>
    </source>
</evidence>
<gene>
    <name evidence="10" type="ORF">AB0C36_29655</name>
</gene>
<keyword evidence="3 7" id="KW-0133">Cell shape</keyword>
<accession>A0ABV3DPI4</accession>
<dbReference type="Proteomes" id="UP001551482">
    <property type="component" value="Unassembled WGS sequence"/>
</dbReference>
<keyword evidence="6 7" id="KW-0961">Cell wall biogenesis/degradation</keyword>
<keyword evidence="2" id="KW-0808">Transferase</keyword>
<dbReference type="EMBL" id="JBEZFP010000096">
    <property type="protein sequence ID" value="MEU8137666.1"/>
    <property type="molecule type" value="Genomic_DNA"/>
</dbReference>
<keyword evidence="4 7" id="KW-0573">Peptidoglycan synthesis</keyword>
<protein>
    <submittedName>
        <fullName evidence="10">Ig-like domain-containing protein</fullName>
    </submittedName>
</protein>
<dbReference type="CDD" id="cd13432">
    <property type="entry name" value="LDT_IgD_like_2"/>
    <property type="match status" value="1"/>
</dbReference>
<dbReference type="InterPro" id="IPR041280">
    <property type="entry name" value="Big_10"/>
</dbReference>
<evidence type="ECO:0000256" key="3">
    <source>
        <dbReference type="ARBA" id="ARBA00022960"/>
    </source>
</evidence>
<reference evidence="10 11" key="1">
    <citation type="submission" date="2024-06" db="EMBL/GenBank/DDBJ databases">
        <title>The Natural Products Discovery Center: Release of the First 8490 Sequenced Strains for Exploring Actinobacteria Biosynthetic Diversity.</title>
        <authorList>
            <person name="Kalkreuter E."/>
            <person name="Kautsar S.A."/>
            <person name="Yang D."/>
            <person name="Bader C.D."/>
            <person name="Teijaro C.N."/>
            <person name="Fluegel L."/>
            <person name="Davis C.M."/>
            <person name="Simpson J.R."/>
            <person name="Lauterbach L."/>
            <person name="Steele A.D."/>
            <person name="Gui C."/>
            <person name="Meng S."/>
            <person name="Li G."/>
            <person name="Viehrig K."/>
            <person name="Ye F."/>
            <person name="Su P."/>
            <person name="Kiefer A.F."/>
            <person name="Nichols A."/>
            <person name="Cepeda A.J."/>
            <person name="Yan W."/>
            <person name="Fan B."/>
            <person name="Jiang Y."/>
            <person name="Adhikari A."/>
            <person name="Zheng C.-J."/>
            <person name="Schuster L."/>
            <person name="Cowan T.M."/>
            <person name="Smanski M.J."/>
            <person name="Chevrette M.G."/>
            <person name="De Carvalho L.P.S."/>
            <person name="Shen B."/>
        </authorList>
    </citation>
    <scope>NUCLEOTIDE SEQUENCE [LARGE SCALE GENOMIC DNA]</scope>
    <source>
        <strain evidence="10 11">NPDC048946</strain>
    </source>
</reference>
<evidence type="ECO:0000256" key="1">
    <source>
        <dbReference type="ARBA" id="ARBA00004752"/>
    </source>
</evidence>
<evidence type="ECO:0000256" key="6">
    <source>
        <dbReference type="ARBA" id="ARBA00023316"/>
    </source>
</evidence>
<dbReference type="PROSITE" id="PS52029">
    <property type="entry name" value="LD_TPASE"/>
    <property type="match status" value="1"/>
</dbReference>
<dbReference type="PANTHER" id="PTHR30582:SF2">
    <property type="entry name" value="L,D-TRANSPEPTIDASE YCIB-RELATED"/>
    <property type="match status" value="1"/>
</dbReference>
<feature type="active site" description="Proton donor/acceptor" evidence="7">
    <location>
        <position position="343"/>
    </location>
</feature>
<proteinExistence type="predicted"/>
<dbReference type="Gene3D" id="2.60.40.3780">
    <property type="match status" value="1"/>
</dbReference>